<comment type="caution">
    <text evidence="7">The sequence shown here is derived from an EMBL/GenBank/DDBJ whole genome shotgun (WGS) entry which is preliminary data.</text>
</comment>
<dbReference type="InterPro" id="IPR057342">
    <property type="entry name" value="DEXDc_RapA"/>
</dbReference>
<reference evidence="7 8" key="1">
    <citation type="submission" date="2019-09" db="EMBL/GenBank/DDBJ databases">
        <title>Draft genome sequencing and comparative genomics of hatchery-associated Vibrios.</title>
        <authorList>
            <person name="Kehlet-Delgado H."/>
            <person name="Mueller R.S."/>
        </authorList>
    </citation>
    <scope>NUCLEOTIDE SEQUENCE [LARGE SCALE GENOMIC DNA]</scope>
    <source>
        <strain evidence="7 8">99-70-13A3</strain>
    </source>
</reference>
<dbReference type="PANTHER" id="PTHR45766:SF6">
    <property type="entry name" value="SWI_SNF-RELATED MATRIX-ASSOCIATED ACTIN-DEPENDENT REGULATOR OF CHROMATIN SUBFAMILY A-LIKE PROTEIN 1"/>
    <property type="match status" value="1"/>
</dbReference>
<evidence type="ECO:0000259" key="5">
    <source>
        <dbReference type="PROSITE" id="PS51192"/>
    </source>
</evidence>
<evidence type="ECO:0000259" key="6">
    <source>
        <dbReference type="PROSITE" id="PS51194"/>
    </source>
</evidence>
<dbReference type="SMART" id="SM00487">
    <property type="entry name" value="DEXDc"/>
    <property type="match status" value="1"/>
</dbReference>
<accession>A0A7Y4G250</accession>
<dbReference type="InterPro" id="IPR000330">
    <property type="entry name" value="SNF2_N"/>
</dbReference>
<dbReference type="AlphaFoldDB" id="A0A7Y4G250"/>
<dbReference type="InterPro" id="IPR049730">
    <property type="entry name" value="SNF2/RAD54-like_C"/>
</dbReference>
<dbReference type="Gene3D" id="3.40.50.300">
    <property type="entry name" value="P-loop containing nucleotide triphosphate hydrolases"/>
    <property type="match status" value="1"/>
</dbReference>
<keyword evidence="1" id="KW-0547">Nucleotide-binding</keyword>
<dbReference type="SMART" id="SM00490">
    <property type="entry name" value="HELICc"/>
    <property type="match status" value="1"/>
</dbReference>
<dbReference type="Pfam" id="PF00271">
    <property type="entry name" value="Helicase_C"/>
    <property type="match status" value="1"/>
</dbReference>
<protein>
    <submittedName>
        <fullName evidence="7">DEAD/DEAH box helicase</fullName>
    </submittedName>
</protein>
<gene>
    <name evidence="7" type="ORF">F0234_12870</name>
</gene>
<dbReference type="InterPro" id="IPR014001">
    <property type="entry name" value="Helicase_ATP-bd"/>
</dbReference>
<feature type="domain" description="Helicase ATP-binding" evidence="5">
    <location>
        <begin position="105"/>
        <end position="276"/>
    </location>
</feature>
<dbReference type="Gene3D" id="3.40.50.10810">
    <property type="entry name" value="Tandem AAA-ATPase domain"/>
    <property type="match status" value="1"/>
</dbReference>
<evidence type="ECO:0000256" key="4">
    <source>
        <dbReference type="ARBA" id="ARBA00022840"/>
    </source>
</evidence>
<dbReference type="EMBL" id="VTXL01000010">
    <property type="protein sequence ID" value="NOJ13651.1"/>
    <property type="molecule type" value="Genomic_DNA"/>
</dbReference>
<evidence type="ECO:0000313" key="8">
    <source>
        <dbReference type="Proteomes" id="UP000519158"/>
    </source>
</evidence>
<dbReference type="GO" id="GO:0005524">
    <property type="term" value="F:ATP binding"/>
    <property type="evidence" value="ECO:0007669"/>
    <property type="project" value="UniProtKB-KW"/>
</dbReference>
<dbReference type="SUPFAM" id="SSF52540">
    <property type="entry name" value="P-loop containing nucleoside triphosphate hydrolases"/>
    <property type="match status" value="1"/>
</dbReference>
<name>A0A7Y4G250_VIBSP</name>
<dbReference type="InterPro" id="IPR038718">
    <property type="entry name" value="SNF2-like_sf"/>
</dbReference>
<dbReference type="CDD" id="cd18793">
    <property type="entry name" value="SF2_C_SNF"/>
    <property type="match status" value="1"/>
</dbReference>
<keyword evidence="2" id="KW-0378">Hydrolase</keyword>
<evidence type="ECO:0000256" key="1">
    <source>
        <dbReference type="ARBA" id="ARBA00022741"/>
    </source>
</evidence>
<dbReference type="RefSeq" id="WP_171329229.1">
    <property type="nucleotide sequence ID" value="NZ_CAWPOP010000062.1"/>
</dbReference>
<evidence type="ECO:0000256" key="3">
    <source>
        <dbReference type="ARBA" id="ARBA00022806"/>
    </source>
</evidence>
<dbReference type="PROSITE" id="PS51194">
    <property type="entry name" value="HELICASE_CTER"/>
    <property type="match status" value="1"/>
</dbReference>
<feature type="domain" description="Helicase C-terminal" evidence="6">
    <location>
        <begin position="455"/>
        <end position="628"/>
    </location>
</feature>
<proteinExistence type="predicted"/>
<dbReference type="CDD" id="cd18011">
    <property type="entry name" value="DEXDc_RapA"/>
    <property type="match status" value="1"/>
</dbReference>
<dbReference type="InterPro" id="IPR001650">
    <property type="entry name" value="Helicase_C-like"/>
</dbReference>
<dbReference type="GO" id="GO:0004386">
    <property type="term" value="F:helicase activity"/>
    <property type="evidence" value="ECO:0007669"/>
    <property type="project" value="UniProtKB-KW"/>
</dbReference>
<organism evidence="7 8">
    <name type="scientific">Vibrio splendidus</name>
    <dbReference type="NCBI Taxonomy" id="29497"/>
    <lineage>
        <taxon>Bacteria</taxon>
        <taxon>Pseudomonadati</taxon>
        <taxon>Pseudomonadota</taxon>
        <taxon>Gammaproteobacteria</taxon>
        <taxon>Vibrionales</taxon>
        <taxon>Vibrionaceae</taxon>
        <taxon>Vibrio</taxon>
    </lineage>
</organism>
<dbReference type="PROSITE" id="PS51192">
    <property type="entry name" value="HELICASE_ATP_BIND_1"/>
    <property type="match status" value="1"/>
</dbReference>
<dbReference type="Proteomes" id="UP000519158">
    <property type="component" value="Unassembled WGS sequence"/>
</dbReference>
<dbReference type="GO" id="GO:0016787">
    <property type="term" value="F:hydrolase activity"/>
    <property type="evidence" value="ECO:0007669"/>
    <property type="project" value="UniProtKB-KW"/>
</dbReference>
<dbReference type="Pfam" id="PF00176">
    <property type="entry name" value="SNF2-rel_dom"/>
    <property type="match status" value="1"/>
</dbReference>
<evidence type="ECO:0000256" key="2">
    <source>
        <dbReference type="ARBA" id="ARBA00022801"/>
    </source>
</evidence>
<evidence type="ECO:0000313" key="7">
    <source>
        <dbReference type="EMBL" id="NOJ13651.1"/>
    </source>
</evidence>
<keyword evidence="4" id="KW-0067">ATP-binding</keyword>
<keyword evidence="3 7" id="KW-0347">Helicase</keyword>
<dbReference type="InterPro" id="IPR027417">
    <property type="entry name" value="P-loop_NTPase"/>
</dbReference>
<sequence>MSDYDINLKDGSTVRHQRFGIGEVQLVRGDTALVRFEGGFEERPISELELVKTAIESASEGATDNLREVVARCQALAIRSINDSWGVFSTSRINLLPHQLWVCHKTLRKWPVNKLIADDVGLGKTVEAGLILWPLIAKKRVRRILILTPASLAPQWQERLRVMFDIRLTMYSGELDTERSDYWNTHDFVVASLPTLRKDINGRHERMLKAEDWDLLIVDEAHHLNAQEDSGTTLGYRFVQSLIEHNKFQSKLFFTATPHRGKDYGFFALLKLLRPDYFDPKKKAHLQQQYVKNVVIRNNKQSVTDMDGNTLFKPVNVSSKTYFYSSEEQAFYDKLTNFILTGQAYASSLAKVDQRAVQLVLIAMQKLAASSVSAIHSAISRRINRLGDSKRLLEVIGQELINLGEDLEAPELDDRYVELEAEYVSTSVKVSLMENELPMLEELQELSGKVQSETKISTLIELLDDEFKDRTVVFFTEYKSTQALIINTLNSKFGFGCSSFINGDGRLDNVLSEQGDTYTWSLDRYEAASQFKEGKVRFIVCTEAGGEGIDLQDNCFSMVHVDLPWNPMRLHQRVGRLNRYGQQHGVEVYTLRNPETVESRIWSLLNSKIESVMRSLGSAMDEPEDLLQLILGMTDKGFFNQLFAEGVAQGSGQLREWFDARSGTFGGESAVKVVKDLVGNADKFEYQNLDEVPKLDLINMQQFFESMLKLNGHLLENKDGLMSFKTPSAWRSQYGIKRRYESLTFDRSIKDKNVDVLGVGHMIFNKAIAEAEEFEGSVAVAKGIEDPVLVYMVKDLITGDDGNQSFTVIAVTGTEDLRVLSDEALMLQLIGLYDYMPKTTREICWDTSYVFDTDEEIPRYDSCLEQQLASMSLPYEKPTFTLTALLLPFVE</sequence>
<dbReference type="PANTHER" id="PTHR45766">
    <property type="entry name" value="DNA ANNEALING HELICASE AND ENDONUCLEASE ZRANB3 FAMILY MEMBER"/>
    <property type="match status" value="1"/>
</dbReference>